<dbReference type="EMBL" id="DMBR01000067">
    <property type="protein sequence ID" value="HAE93339.1"/>
    <property type="molecule type" value="Genomic_DNA"/>
</dbReference>
<dbReference type="Proteomes" id="UP000259173">
    <property type="component" value="Unassembled WGS sequence"/>
</dbReference>
<comment type="caution">
    <text evidence="1">The sequence shown here is derived from an EMBL/GenBank/DDBJ whole genome shotgun (WGS) entry which is preliminary data.</text>
</comment>
<sequence length="176" mass="19554">MLSMTLLACQSVSANHSKLGLLRRLEAILELPDSLIKFDAETRTSRADPIADMSPQAASHTLMSDKKLQTVKMVLHWTRDPIGVSGFEKALAEYDRYAPTVFALLDRETDNEEVGAYLTDVQTERMGLSPHKKKERGFGCTPEGITRLASMTRLSAFHSIADLRSSCRNASMPNVR</sequence>
<gene>
    <name evidence="1" type="ORF">DCG65_02175</name>
</gene>
<name>A0A3B9KYP2_9PROT</name>
<organism evidence="1 2">
    <name type="scientific">Hyphomonas atlantica</name>
    <dbReference type="NCBI Taxonomy" id="1280948"/>
    <lineage>
        <taxon>Bacteria</taxon>
        <taxon>Pseudomonadati</taxon>
        <taxon>Pseudomonadota</taxon>
        <taxon>Alphaproteobacteria</taxon>
        <taxon>Hyphomonadales</taxon>
        <taxon>Hyphomonadaceae</taxon>
        <taxon>Hyphomonas</taxon>
    </lineage>
</organism>
<evidence type="ECO:0000313" key="1">
    <source>
        <dbReference type="EMBL" id="HAE93339.1"/>
    </source>
</evidence>
<reference evidence="1 2" key="1">
    <citation type="journal article" date="2018" name="Nat. Biotechnol.">
        <title>A standardized bacterial taxonomy based on genome phylogeny substantially revises the tree of life.</title>
        <authorList>
            <person name="Parks D.H."/>
            <person name="Chuvochina M."/>
            <person name="Waite D.W."/>
            <person name="Rinke C."/>
            <person name="Skarshewski A."/>
            <person name="Chaumeil P.A."/>
            <person name="Hugenholtz P."/>
        </authorList>
    </citation>
    <scope>NUCLEOTIDE SEQUENCE [LARGE SCALE GENOMIC DNA]</scope>
    <source>
        <strain evidence="1">UBA8557</strain>
    </source>
</reference>
<evidence type="ECO:0000313" key="2">
    <source>
        <dbReference type="Proteomes" id="UP000259173"/>
    </source>
</evidence>
<accession>A0A3B9KYP2</accession>
<dbReference type="AlphaFoldDB" id="A0A3B9KYP2"/>
<proteinExistence type="predicted"/>
<protein>
    <submittedName>
        <fullName evidence="1">Uncharacterized protein</fullName>
    </submittedName>
</protein>